<accession>A0A858RFB0</accession>
<sequence>MPDPDSIPVPVHILQRLLRLADEGMHARITWDVSREKMDRACIEIRGEKLKEIQEELEQVIPANRRRP</sequence>
<keyword evidence="2" id="KW-1185">Reference proteome</keyword>
<dbReference type="RefSeq" id="WP_169453472.1">
    <property type="nucleotide sequence ID" value="NZ_CP051774.1"/>
</dbReference>
<dbReference type="EMBL" id="CP051774">
    <property type="protein sequence ID" value="QJE95238.1"/>
    <property type="molecule type" value="Genomic_DNA"/>
</dbReference>
<evidence type="ECO:0000313" key="2">
    <source>
        <dbReference type="Proteomes" id="UP000501812"/>
    </source>
</evidence>
<proteinExistence type="predicted"/>
<dbReference type="Proteomes" id="UP000501812">
    <property type="component" value="Chromosome"/>
</dbReference>
<protein>
    <submittedName>
        <fullName evidence="1">Uncharacterized protein</fullName>
    </submittedName>
</protein>
<gene>
    <name evidence="1" type="ORF">HHL09_05430</name>
</gene>
<evidence type="ECO:0000313" key="1">
    <source>
        <dbReference type="EMBL" id="QJE95238.1"/>
    </source>
</evidence>
<dbReference type="AlphaFoldDB" id="A0A858RFB0"/>
<organism evidence="1 2">
    <name type="scientific">Luteolibacter luteus</name>
    <dbReference type="NCBI Taxonomy" id="2728835"/>
    <lineage>
        <taxon>Bacteria</taxon>
        <taxon>Pseudomonadati</taxon>
        <taxon>Verrucomicrobiota</taxon>
        <taxon>Verrucomicrobiia</taxon>
        <taxon>Verrucomicrobiales</taxon>
        <taxon>Verrucomicrobiaceae</taxon>
        <taxon>Luteolibacter</taxon>
    </lineage>
</organism>
<reference evidence="1 2" key="1">
    <citation type="submission" date="2020-04" db="EMBL/GenBank/DDBJ databases">
        <title>Luteolibacter sp. G-1-1-1 isolated from soil.</title>
        <authorList>
            <person name="Dahal R.H."/>
        </authorList>
    </citation>
    <scope>NUCLEOTIDE SEQUENCE [LARGE SCALE GENOMIC DNA]</scope>
    <source>
        <strain evidence="1 2">G-1-1-1</strain>
    </source>
</reference>
<dbReference type="KEGG" id="luo:HHL09_05430"/>
<name>A0A858RFB0_9BACT</name>